<proteinExistence type="predicted"/>
<keyword evidence="1" id="KW-0175">Coiled coil</keyword>
<gene>
    <name evidence="2" type="ORF">Tharo_0226</name>
</gene>
<dbReference type="KEGG" id="tak:Tharo_0226"/>
<name>A0A2R4BIN5_THAAR</name>
<dbReference type="AlphaFoldDB" id="A0A2R4BIN5"/>
<evidence type="ECO:0000256" key="1">
    <source>
        <dbReference type="SAM" id="Coils"/>
    </source>
</evidence>
<organism evidence="2 3">
    <name type="scientific">Thauera aromatica K172</name>
    <dbReference type="NCBI Taxonomy" id="44139"/>
    <lineage>
        <taxon>Bacteria</taxon>
        <taxon>Pseudomonadati</taxon>
        <taxon>Pseudomonadota</taxon>
        <taxon>Betaproteobacteria</taxon>
        <taxon>Rhodocyclales</taxon>
        <taxon>Zoogloeaceae</taxon>
        <taxon>Thauera</taxon>
    </lineage>
</organism>
<dbReference type="RefSeq" id="WP_211309643.1">
    <property type="nucleotide sequence ID" value="NZ_CP028339.1"/>
</dbReference>
<evidence type="ECO:0000313" key="3">
    <source>
        <dbReference type="Proteomes" id="UP000241885"/>
    </source>
</evidence>
<sequence>MTQVILAQGDLPDKPPSDLTDRFGSDRSTLLRAYALDAALRGEALSLLAIAPPDVRKDLESKGSYSRNSDTVAFERLTGGVLPWFVLGAEIACGRIPSDLSKAVGDALKATTNAASQDYQKLFNVEQVAAIEWTRTLRDAAATDDSSVGSLRTWLASKQGLLWPDTLTSMCRIAARTKALSELALELAVAAYESLEQSREDAEARTDAYQRLARAVFPVSRSEAAVFFDRAVEISSRIGDENLDRWSALLHLAEASAEDNHARPQSAYRLARVAELTYEYVARDKHFDWRRTVEALLGLCAPSALTILSRWRDRDFGSAERLLRIAVYSLVRAGRLPALAPIALSALNADWDRLDDVKRAIEAETDPDRRRLALRVGYRYMRVDPHSEKTWAGVSELGRTHGSDLPDVDRLLAAARATAAVEDSKSETTCAPSGPVQRRDPDWDMLFAGVDLANSEALRQAYAELRTFDPPYQLEEFYKQGFRRSGPGKVAEFVQAIAAWPDLGIFELRYLLDAVPESGLRLVSLRRALRDVTLAACRNNPQYARRCGWGSIFPYKRLVGGSIVTDKEIVDAALKGFTAQVATLNAGELFLLLDPLASCLKTDEADGVLNFGLDLLEDVLRPEDGDGPWHDGLTPPSSCWEALAGYLWVALGSPVAAKRWEAAHAVRACVELGWMDLLSALAARASTGSATPFADQGLVFYEWHARQWLLIGLARGALDQPAAVQPFVSFLTASAIEEHALLRHFAAQTLKERKRPARPPVIAEVVCGHSWFFAGGRDEPSFRARCALACACGAVAAQRSDAGGV</sequence>
<accession>A0A2R4BIN5</accession>
<dbReference type="EMBL" id="CP028339">
    <property type="protein sequence ID" value="AVR87177.1"/>
    <property type="molecule type" value="Genomic_DNA"/>
</dbReference>
<dbReference type="Proteomes" id="UP000241885">
    <property type="component" value="Chromosome"/>
</dbReference>
<protein>
    <submittedName>
        <fullName evidence="2">Uncharacterized protein</fullName>
    </submittedName>
</protein>
<reference evidence="2 3" key="1">
    <citation type="submission" date="2018-03" db="EMBL/GenBank/DDBJ databases">
        <title>Complete genome sequence of Thauera aromatica, a model organism for studying aromatic compound degradation under denitrifying conditions.</title>
        <authorList>
            <person name="Lo H.-Y."/>
            <person name="Goris T."/>
            <person name="Boll M."/>
            <person name="Mueller J.A."/>
        </authorList>
    </citation>
    <scope>NUCLEOTIDE SEQUENCE [LARGE SCALE GENOMIC DNA]</scope>
    <source>
        <strain evidence="2 3">K172</strain>
    </source>
</reference>
<keyword evidence="3" id="KW-1185">Reference proteome</keyword>
<evidence type="ECO:0000313" key="2">
    <source>
        <dbReference type="EMBL" id="AVR87177.1"/>
    </source>
</evidence>
<feature type="coiled-coil region" evidence="1">
    <location>
        <begin position="185"/>
        <end position="212"/>
    </location>
</feature>